<sequence length="116" mass="12687">MHYGPLELTIVGPDFVTVGVPCSFDCTAQCSPSCSYRMSIDGQIGQGNELFFTARQWEESLNLTCTARNDDSGRSSTVSKILQVLDDGKSMATQAEQTIDLLLFTFTLSLYTVIST</sequence>
<reference evidence="1" key="2">
    <citation type="submission" date="2014-03" db="EMBL/GenBank/DDBJ databases">
        <authorList>
            <person name="Genoscope - CEA"/>
        </authorList>
    </citation>
    <scope>NUCLEOTIDE SEQUENCE</scope>
</reference>
<dbReference type="PaxDb" id="8022-A0A060XU80"/>
<accession>A0A060XU80</accession>
<name>A0A060XU80_ONCMY</name>
<evidence type="ECO:0000313" key="1">
    <source>
        <dbReference type="EMBL" id="CDQ82832.1"/>
    </source>
</evidence>
<gene>
    <name evidence="1" type="ORF">GSONMT00050639001</name>
</gene>
<dbReference type="EMBL" id="FR906055">
    <property type="protein sequence ID" value="CDQ82832.1"/>
    <property type="molecule type" value="Genomic_DNA"/>
</dbReference>
<reference evidence="1" key="1">
    <citation type="journal article" date="2014" name="Nat. Commun.">
        <title>The rainbow trout genome provides novel insights into evolution after whole-genome duplication in vertebrates.</title>
        <authorList>
            <person name="Berthelot C."/>
            <person name="Brunet F."/>
            <person name="Chalopin D."/>
            <person name="Juanchich A."/>
            <person name="Bernard M."/>
            <person name="Noel B."/>
            <person name="Bento P."/>
            <person name="Da Silva C."/>
            <person name="Labadie K."/>
            <person name="Alberti A."/>
            <person name="Aury J.M."/>
            <person name="Louis A."/>
            <person name="Dehais P."/>
            <person name="Bardou P."/>
            <person name="Montfort J."/>
            <person name="Klopp C."/>
            <person name="Cabau C."/>
            <person name="Gaspin C."/>
            <person name="Thorgaard G.H."/>
            <person name="Boussaha M."/>
            <person name="Quillet E."/>
            <person name="Guyomard R."/>
            <person name="Galiana D."/>
            <person name="Bobe J."/>
            <person name="Volff J.N."/>
            <person name="Genet C."/>
            <person name="Wincker P."/>
            <person name="Jaillon O."/>
            <person name="Roest Crollius H."/>
            <person name="Guiguen Y."/>
        </authorList>
    </citation>
    <scope>NUCLEOTIDE SEQUENCE [LARGE SCALE GENOMIC DNA]</scope>
</reference>
<protein>
    <submittedName>
        <fullName evidence="1">Uncharacterized protein</fullName>
    </submittedName>
</protein>
<dbReference type="Proteomes" id="UP000193380">
    <property type="component" value="Unassembled WGS sequence"/>
</dbReference>
<dbReference type="AlphaFoldDB" id="A0A060XU80"/>
<dbReference type="STRING" id="8022.A0A060XU80"/>
<evidence type="ECO:0000313" key="2">
    <source>
        <dbReference type="Proteomes" id="UP000193380"/>
    </source>
</evidence>
<proteinExistence type="predicted"/>
<organism evidence="1 2">
    <name type="scientific">Oncorhynchus mykiss</name>
    <name type="common">Rainbow trout</name>
    <name type="synonym">Salmo gairdneri</name>
    <dbReference type="NCBI Taxonomy" id="8022"/>
    <lineage>
        <taxon>Eukaryota</taxon>
        <taxon>Metazoa</taxon>
        <taxon>Chordata</taxon>
        <taxon>Craniata</taxon>
        <taxon>Vertebrata</taxon>
        <taxon>Euteleostomi</taxon>
        <taxon>Actinopterygii</taxon>
        <taxon>Neopterygii</taxon>
        <taxon>Teleostei</taxon>
        <taxon>Protacanthopterygii</taxon>
        <taxon>Salmoniformes</taxon>
        <taxon>Salmonidae</taxon>
        <taxon>Salmoninae</taxon>
        <taxon>Oncorhynchus</taxon>
    </lineage>
</organism>